<feature type="region of interest" description="Disordered" evidence="2">
    <location>
        <begin position="455"/>
        <end position="493"/>
    </location>
</feature>
<keyword evidence="5" id="KW-1185">Reference proteome</keyword>
<feature type="region of interest" description="Disordered" evidence="2">
    <location>
        <begin position="520"/>
        <end position="569"/>
    </location>
</feature>
<dbReference type="PANTHER" id="PTHR22576">
    <property type="entry name" value="MUCOSA ASSOCIATED LYMPHOID TISSUE LYMPHOMA TRANSLOCATION PROTEIN 1/PARACASPASE"/>
    <property type="match status" value="1"/>
</dbReference>
<dbReference type="Gene3D" id="3.40.50.1460">
    <property type="match status" value="1"/>
</dbReference>
<evidence type="ECO:0000313" key="5">
    <source>
        <dbReference type="Proteomes" id="UP000324758"/>
    </source>
</evidence>
<reference evidence="4 5" key="1">
    <citation type="submission" date="2019-08" db="EMBL/GenBank/DDBJ databases">
        <title>Bradyrhizobium hipponensis sp. nov., a rhizobium isolated from a Lupinus angustifolius root nodule in Tunisia.</title>
        <authorList>
            <person name="Off K."/>
            <person name="Rejili M."/>
            <person name="Mars M."/>
            <person name="Brachmann A."/>
            <person name="Marin M."/>
        </authorList>
    </citation>
    <scope>NUCLEOTIDE SEQUENCE [LARGE SCALE GENOMIC DNA]</scope>
    <source>
        <strain evidence="4 5">CTAW71</strain>
    </source>
</reference>
<evidence type="ECO:0000256" key="1">
    <source>
        <dbReference type="ARBA" id="ARBA00010134"/>
    </source>
</evidence>
<dbReference type="Pfam" id="PF00656">
    <property type="entry name" value="Peptidase_C14"/>
    <property type="match status" value="1"/>
</dbReference>
<dbReference type="Proteomes" id="UP000324758">
    <property type="component" value="Unassembled WGS sequence"/>
</dbReference>
<dbReference type="PANTHER" id="PTHR22576:SF37">
    <property type="entry name" value="MUCOSA-ASSOCIATED LYMPHOID TISSUE LYMPHOMA TRANSLOCATION PROTEIN 1"/>
    <property type="match status" value="1"/>
</dbReference>
<feature type="compositionally biased region" description="Low complexity" evidence="2">
    <location>
        <begin position="46"/>
        <end position="61"/>
    </location>
</feature>
<name>A0A5D3K4V7_9BRAD</name>
<organism evidence="4 5">
    <name type="scientific">Bradyrhizobium rifense</name>
    <dbReference type="NCBI Taxonomy" id="515499"/>
    <lineage>
        <taxon>Bacteria</taxon>
        <taxon>Pseudomonadati</taxon>
        <taxon>Pseudomonadota</taxon>
        <taxon>Alphaproteobacteria</taxon>
        <taxon>Hyphomicrobiales</taxon>
        <taxon>Nitrobacteraceae</taxon>
        <taxon>Bradyrhizobium</taxon>
    </lineage>
</organism>
<feature type="compositionally biased region" description="Basic and acidic residues" evidence="2">
    <location>
        <begin position="455"/>
        <end position="468"/>
    </location>
</feature>
<feature type="domain" description="Caspase family p20" evidence="3">
    <location>
        <begin position="137"/>
        <end position="266"/>
    </location>
</feature>
<comment type="similarity">
    <text evidence="1">Belongs to the peptidase C14A family.</text>
</comment>
<feature type="compositionally biased region" description="Polar residues" evidence="2">
    <location>
        <begin position="560"/>
        <end position="569"/>
    </location>
</feature>
<dbReference type="GO" id="GO:0004197">
    <property type="term" value="F:cysteine-type endopeptidase activity"/>
    <property type="evidence" value="ECO:0007669"/>
    <property type="project" value="InterPro"/>
</dbReference>
<dbReference type="InterPro" id="IPR052039">
    <property type="entry name" value="Caspase-related_regulators"/>
</dbReference>
<dbReference type="PROSITE" id="PS50208">
    <property type="entry name" value="CASPASE_P20"/>
    <property type="match status" value="1"/>
</dbReference>
<protein>
    <recommendedName>
        <fullName evidence="3">Caspase family p20 domain-containing protein</fullName>
    </recommendedName>
</protein>
<dbReference type="SUPFAM" id="SSF52129">
    <property type="entry name" value="Caspase-like"/>
    <property type="match status" value="1"/>
</dbReference>
<evidence type="ECO:0000256" key="2">
    <source>
        <dbReference type="SAM" id="MobiDB-lite"/>
    </source>
</evidence>
<comment type="caution">
    <text evidence="4">The sequence shown here is derived from an EMBL/GenBank/DDBJ whole genome shotgun (WGS) entry which is preliminary data.</text>
</comment>
<evidence type="ECO:0000259" key="3">
    <source>
        <dbReference type="PROSITE" id="PS50208"/>
    </source>
</evidence>
<feature type="region of interest" description="Disordered" evidence="2">
    <location>
        <begin position="42"/>
        <end position="61"/>
    </location>
</feature>
<dbReference type="GO" id="GO:0006508">
    <property type="term" value="P:proteolysis"/>
    <property type="evidence" value="ECO:0007669"/>
    <property type="project" value="InterPro"/>
</dbReference>
<sequence>MNAPATKAHKTTSTLKVRLMPDNFIASSALDLDQRRCPRLGSAQNSGAYAPAPSPARSAQAEANERAQCANMLARLTRWLSGNKKLRDSAIAPSVKSSVPLGKPFGGTPSVKFVCTLCLIACSICLSLLLSSEARADGRVALVIGNAAYANATLLRNSRNDADDISDQLRRLGFEVIDGRDLDGRGMRAALARFAQKLRGTDAALFYYSGHGLQIEGQNYLVPVDAQVDPDSIVTFDLVKLEDVIEALGYTSGTRLMVLDACRTNPFAKAIAQRSGNRGGEITRGLARIDRTQGMLIAYATQANAVAADGTGRNSPFTNALVREMQEPGIEVGALFRHVAVSVNRETRGQQTPELSVSLLGDFYLNPQESDLDAWKKMGPLSSASVATLKAFIAKFPSSSLVDAARARIDTVENANERDRLVNEYSEKERQLRVDLEQAEAGFRKASEELAQLRKRDEVRRADEEKRLSSSALAQPSRPSPPEPGAAEKDRRDQLANEVAALEANKARLAEQRATLERAMQEKLSKAQSDRERAEQRLAIETARLPSGAGDARAAPAPTRQKSTSSCQEINARAQLGDISESDRIALRQCR</sequence>
<dbReference type="SMART" id="SM00115">
    <property type="entry name" value="CASc"/>
    <property type="match status" value="1"/>
</dbReference>
<dbReference type="OrthoDB" id="9816009at2"/>
<proteinExistence type="inferred from homology"/>
<accession>A0A5D3K4V7</accession>
<dbReference type="InterPro" id="IPR015917">
    <property type="entry name" value="Pept_C14A"/>
</dbReference>
<dbReference type="InterPro" id="IPR011600">
    <property type="entry name" value="Pept_C14_caspase"/>
</dbReference>
<dbReference type="AlphaFoldDB" id="A0A5D3K4V7"/>
<gene>
    <name evidence="4" type="ORF">FXB40_33605</name>
</gene>
<feature type="compositionally biased region" description="Basic and acidic residues" evidence="2">
    <location>
        <begin position="520"/>
        <end position="538"/>
    </location>
</feature>
<dbReference type="InterPro" id="IPR001309">
    <property type="entry name" value="Pept_C14_p20"/>
</dbReference>
<evidence type="ECO:0000313" key="4">
    <source>
        <dbReference type="EMBL" id="TYL89882.1"/>
    </source>
</evidence>
<dbReference type="EMBL" id="VSSS01000057">
    <property type="protein sequence ID" value="TYL89882.1"/>
    <property type="molecule type" value="Genomic_DNA"/>
</dbReference>
<dbReference type="InterPro" id="IPR029030">
    <property type="entry name" value="Caspase-like_dom_sf"/>
</dbReference>